<proteinExistence type="predicted"/>
<organism evidence="2">
    <name type="scientific">Leptospirillum ferriphilum</name>
    <dbReference type="NCBI Taxonomy" id="178606"/>
    <lineage>
        <taxon>Bacteria</taxon>
        <taxon>Pseudomonadati</taxon>
        <taxon>Nitrospirota</taxon>
        <taxon>Nitrospiria</taxon>
        <taxon>Nitrospirales</taxon>
        <taxon>Nitrospiraceae</taxon>
        <taxon>Leptospirillum</taxon>
    </lineage>
</organism>
<dbReference type="SUPFAM" id="SSF56935">
    <property type="entry name" value="Porins"/>
    <property type="match status" value="1"/>
</dbReference>
<gene>
    <name evidence="2" type="ORF">LFTS_01204</name>
</gene>
<keyword evidence="1" id="KW-0732">Signal</keyword>
<evidence type="ECO:0000256" key="1">
    <source>
        <dbReference type="SAM" id="SignalP"/>
    </source>
</evidence>
<dbReference type="EMBL" id="LT966316">
    <property type="protein sequence ID" value="SOU92577.1"/>
    <property type="molecule type" value="Genomic_DNA"/>
</dbReference>
<feature type="chain" id="PRO_5014169841" evidence="1">
    <location>
        <begin position="29"/>
        <end position="533"/>
    </location>
</feature>
<evidence type="ECO:0000313" key="2">
    <source>
        <dbReference type="EMBL" id="SOU92577.1"/>
    </source>
</evidence>
<dbReference type="RefSeq" id="WP_244901120.1">
    <property type="nucleotide sequence ID" value="NZ_OBMB01000001.1"/>
</dbReference>
<dbReference type="AlphaFoldDB" id="A0A2I2MFT6"/>
<reference evidence="2" key="1">
    <citation type="submission" date="2017-12" db="EMBL/GenBank/DDBJ databases">
        <authorList>
            <consortium name="SysMetEx"/>
        </authorList>
    </citation>
    <scope>NUCLEOTIDE SEQUENCE</scope>
    <source>
        <strain evidence="2">Pb_238</strain>
    </source>
</reference>
<dbReference type="PROSITE" id="PS51257">
    <property type="entry name" value="PROKAR_LIPOPROTEIN"/>
    <property type="match status" value="1"/>
</dbReference>
<name>A0A2I2MFT6_9BACT</name>
<protein>
    <submittedName>
        <fullName evidence="2">Uncharacterized protein</fullName>
    </submittedName>
</protein>
<feature type="signal peptide" evidence="1">
    <location>
        <begin position="1"/>
        <end position="28"/>
    </location>
</feature>
<sequence precursor="true">MRGKWKLRSLMIGCLAQGCLAVGFPAWAASPGPASTGSVASGQTSSSPADDTDTMYKSEVHRSFLNLIPDAPPPGYATMVSRWLVMVYGILQLDAIYDSTNSFNNWPFNSGAANSHTVETNALPPTTNPSLGQTVDRPAFGFDANNSRLGFAISSPSYEGYKIRGLLEMDFLNTPGECQYGGGFPCGNNSGPGLFQFPVPRIRLAFADISNNVWGNLLIGQYWSLFGWRPYYMYNSLQIVSGPGSPTAWFPQMRYYHIFSFTHGNKSEAAVAVMMPPSESFGMPAFVEGLKWVNTHWMGEDTLGNSAKGPSPLSIGFSDVQTTYNGSFIPVAGGPTQTFHKITSAYAVDLLLPIIPIRNDSPGNNLTLAAEYTYGQGDAWLFPNLTFGLGSYAGTAGPAGVPSPGLIPAGNGVIQGNAFVPLNLETFYLNLQYYFPDEAKTWISFGVAGDVGTNLQALANGIGPQKLGGGVSSNGLYKYLAPWTRNTYSFVNISHDLTPAVRVSMEYGVYNTLYTTGVNADDQRIMMSWFYFF</sequence>
<accession>A0A2I2MFT6</accession>